<keyword evidence="2" id="KW-1185">Reference proteome</keyword>
<proteinExistence type="predicted"/>
<name>A0A517YQW1_9BACT</name>
<dbReference type="EMBL" id="CP036425">
    <property type="protein sequence ID" value="QDU32618.1"/>
    <property type="molecule type" value="Genomic_DNA"/>
</dbReference>
<protein>
    <submittedName>
        <fullName evidence="1">Uncharacterized protein</fullName>
    </submittedName>
</protein>
<reference evidence="1 2" key="1">
    <citation type="submission" date="2019-02" db="EMBL/GenBank/DDBJ databases">
        <title>Deep-cultivation of Planctomycetes and their phenomic and genomic characterization uncovers novel biology.</title>
        <authorList>
            <person name="Wiegand S."/>
            <person name="Jogler M."/>
            <person name="Boedeker C."/>
            <person name="Pinto D."/>
            <person name="Vollmers J."/>
            <person name="Rivas-Marin E."/>
            <person name="Kohn T."/>
            <person name="Peeters S.H."/>
            <person name="Heuer A."/>
            <person name="Rast P."/>
            <person name="Oberbeckmann S."/>
            <person name="Bunk B."/>
            <person name="Jeske O."/>
            <person name="Meyerdierks A."/>
            <person name="Storesund J.E."/>
            <person name="Kallscheuer N."/>
            <person name="Luecker S."/>
            <person name="Lage O.M."/>
            <person name="Pohl T."/>
            <person name="Merkel B.J."/>
            <person name="Hornburger P."/>
            <person name="Mueller R.-W."/>
            <person name="Bruemmer F."/>
            <person name="Labrenz M."/>
            <person name="Spormann A.M."/>
            <person name="Op den Camp H."/>
            <person name="Overmann J."/>
            <person name="Amann R."/>
            <person name="Jetten M.S.M."/>
            <person name="Mascher T."/>
            <person name="Medema M.H."/>
            <person name="Devos D.P."/>
            <person name="Kaster A.-K."/>
            <person name="Ovreas L."/>
            <person name="Rohde M."/>
            <person name="Galperin M.Y."/>
            <person name="Jogler C."/>
        </authorList>
    </citation>
    <scope>NUCLEOTIDE SEQUENCE [LARGE SCALE GENOMIC DNA]</scope>
    <source>
        <strain evidence="1 2">KS4</strain>
    </source>
</reference>
<organism evidence="1 2">
    <name type="scientific">Poriferisphaera corsica</name>
    <dbReference type="NCBI Taxonomy" id="2528020"/>
    <lineage>
        <taxon>Bacteria</taxon>
        <taxon>Pseudomonadati</taxon>
        <taxon>Planctomycetota</taxon>
        <taxon>Phycisphaerae</taxon>
        <taxon>Phycisphaerales</taxon>
        <taxon>Phycisphaeraceae</taxon>
        <taxon>Poriferisphaera</taxon>
    </lineage>
</organism>
<accession>A0A517YQW1</accession>
<dbReference type="AlphaFoldDB" id="A0A517YQW1"/>
<evidence type="ECO:0000313" key="1">
    <source>
        <dbReference type="EMBL" id="QDU32618.1"/>
    </source>
</evidence>
<dbReference type="KEGG" id="pcor:KS4_06520"/>
<sequence>MIEKDRGLVVQCWGKGGVIVRKMGMKWVIGDSWLVAERF</sequence>
<evidence type="ECO:0000313" key="2">
    <source>
        <dbReference type="Proteomes" id="UP000317369"/>
    </source>
</evidence>
<gene>
    <name evidence="1" type="ORF">KS4_06520</name>
</gene>
<dbReference type="Proteomes" id="UP000317369">
    <property type="component" value="Chromosome"/>
</dbReference>